<dbReference type="EMBL" id="JAQZSM010000025">
    <property type="protein sequence ID" value="MDD7973129.1"/>
    <property type="molecule type" value="Genomic_DNA"/>
</dbReference>
<evidence type="ECO:0000256" key="1">
    <source>
        <dbReference type="SAM" id="MobiDB-lite"/>
    </source>
</evidence>
<evidence type="ECO:0000313" key="4">
    <source>
        <dbReference type="Proteomes" id="UP001431784"/>
    </source>
</evidence>
<dbReference type="Pfam" id="PF02627">
    <property type="entry name" value="CMD"/>
    <property type="match status" value="1"/>
</dbReference>
<name>A0ABT5TDT9_9RHOB</name>
<accession>A0ABT5TDT9</accession>
<reference evidence="3" key="1">
    <citation type="submission" date="2023-02" db="EMBL/GenBank/DDBJ databases">
        <title>Description of Roseinatronobacter alkalisoli sp. nov., an alkaliphilic bacerium isolated from soda soil.</title>
        <authorList>
            <person name="Wei W."/>
        </authorList>
    </citation>
    <scope>NUCLEOTIDE SEQUENCE</scope>
    <source>
        <strain evidence="3">HJB301</strain>
    </source>
</reference>
<comment type="caution">
    <text evidence="3">The sequence shown here is derived from an EMBL/GenBank/DDBJ whole genome shotgun (WGS) entry which is preliminary data.</text>
</comment>
<dbReference type="Gene3D" id="1.20.1290.10">
    <property type="entry name" value="AhpD-like"/>
    <property type="match status" value="1"/>
</dbReference>
<feature type="region of interest" description="Disordered" evidence="1">
    <location>
        <begin position="1"/>
        <end position="39"/>
    </location>
</feature>
<evidence type="ECO:0000259" key="2">
    <source>
        <dbReference type="Pfam" id="PF02627"/>
    </source>
</evidence>
<dbReference type="InterPro" id="IPR029032">
    <property type="entry name" value="AhpD-like"/>
</dbReference>
<feature type="domain" description="Carboxymuconolactone decarboxylase-like" evidence="2">
    <location>
        <begin position="54"/>
        <end position="117"/>
    </location>
</feature>
<keyword evidence="4" id="KW-1185">Reference proteome</keyword>
<dbReference type="InterPro" id="IPR003779">
    <property type="entry name" value="CMD-like"/>
</dbReference>
<dbReference type="SUPFAM" id="SSF69118">
    <property type="entry name" value="AhpD-like"/>
    <property type="match status" value="1"/>
</dbReference>
<organism evidence="3 4">
    <name type="scientific">Roseinatronobacter alkalisoli</name>
    <dbReference type="NCBI Taxonomy" id="3028235"/>
    <lineage>
        <taxon>Bacteria</taxon>
        <taxon>Pseudomonadati</taxon>
        <taxon>Pseudomonadota</taxon>
        <taxon>Alphaproteobacteria</taxon>
        <taxon>Rhodobacterales</taxon>
        <taxon>Paracoccaceae</taxon>
        <taxon>Roseinatronobacter</taxon>
    </lineage>
</organism>
<gene>
    <name evidence="3" type="ORF">PUT78_18755</name>
</gene>
<dbReference type="PANTHER" id="PTHR34846:SF11">
    <property type="entry name" value="4-CARBOXYMUCONOLACTONE DECARBOXYLASE FAMILY PROTEIN (AFU_ORTHOLOGUE AFUA_6G11590)"/>
    <property type="match status" value="1"/>
</dbReference>
<sequence length="194" mass="21599">MEDSNSQNPDWPAPRLSAPDPQTYTPRQREIHDSIASGPRGGVRGPLAIWLHRPELAARAQELGRYCRYDTSLDPRLSELAILTMARHWGAEYEWAAHKKEALKAGLSADVIEAIRTGTPPTYADTDEKIVHAVARSVLETRHVPDALYAQASRILGTERLVDLIGVLGYYTLISMTLNVFRIPPHNNEPAELS</sequence>
<dbReference type="RefSeq" id="WP_274353801.1">
    <property type="nucleotide sequence ID" value="NZ_JAQZSM010000025.1"/>
</dbReference>
<dbReference type="Proteomes" id="UP001431784">
    <property type="component" value="Unassembled WGS sequence"/>
</dbReference>
<protein>
    <submittedName>
        <fullName evidence="3">Carboxymuconolactone decarboxylase family protein</fullName>
    </submittedName>
</protein>
<evidence type="ECO:0000313" key="3">
    <source>
        <dbReference type="EMBL" id="MDD7973129.1"/>
    </source>
</evidence>
<proteinExistence type="predicted"/>
<dbReference type="PANTHER" id="PTHR34846">
    <property type="entry name" value="4-CARBOXYMUCONOLACTONE DECARBOXYLASE FAMILY PROTEIN (AFU_ORTHOLOGUE AFUA_6G11590)"/>
    <property type="match status" value="1"/>
</dbReference>